<feature type="region of interest" description="Disordered" evidence="10">
    <location>
        <begin position="92"/>
        <end position="172"/>
    </location>
</feature>
<proteinExistence type="inferred from homology"/>
<evidence type="ECO:0000256" key="1">
    <source>
        <dbReference type="ARBA" id="ARBA00004383"/>
    </source>
</evidence>
<feature type="compositionally biased region" description="Polar residues" evidence="10">
    <location>
        <begin position="100"/>
        <end position="113"/>
    </location>
</feature>
<feature type="compositionally biased region" description="Low complexity" evidence="10">
    <location>
        <begin position="158"/>
        <end position="169"/>
    </location>
</feature>
<dbReference type="RefSeq" id="WP_067985194.1">
    <property type="nucleotide sequence ID" value="NZ_CAXBCE010000040.1"/>
</dbReference>
<keyword evidence="3" id="KW-0813">Transport</keyword>
<keyword evidence="14" id="KW-1185">Reference proteome</keyword>
<sequence length="315" mass="35011">MNTTATQTASVIERFGFTLFFATAIHAVAIIGISFSAEKHTPPQKTIEITLAQYQQKEAPKDVDFIAQANQTGSGQQPEKQLPTINQKADFQATEAKPQAAQQAALSKTNTDTPAVPNEKVTAPKEQIEPLHSSKVKQKVVTTTQPKPQKIAKKAQKPKAQQPAPATPTGSTSLLARSLEIASLQAEIDNHRKLMAKQPKVRRLTSASTKKREDALYLENWRKKIENIGNLHYPEEARRNKMYGSLRLLVAIKPDGAVKSIEVLESSGQPILDDAAIRIVRLAAPFQPFPVEMRKNTDLLEIIRTWKFEKKAYVY</sequence>
<dbReference type="Pfam" id="PF03544">
    <property type="entry name" value="TonB_C"/>
    <property type="match status" value="1"/>
</dbReference>
<evidence type="ECO:0000313" key="14">
    <source>
        <dbReference type="Proteomes" id="UP001449225"/>
    </source>
</evidence>
<evidence type="ECO:0000259" key="12">
    <source>
        <dbReference type="PROSITE" id="PS52015"/>
    </source>
</evidence>
<keyword evidence="4" id="KW-1003">Cell membrane</keyword>
<keyword evidence="5" id="KW-0997">Cell inner membrane</keyword>
<dbReference type="InterPro" id="IPR006260">
    <property type="entry name" value="TonB/TolA_C"/>
</dbReference>
<evidence type="ECO:0000256" key="10">
    <source>
        <dbReference type="SAM" id="MobiDB-lite"/>
    </source>
</evidence>
<keyword evidence="9 11" id="KW-0472">Membrane</keyword>
<dbReference type="Gene3D" id="3.30.1150.10">
    <property type="match status" value="1"/>
</dbReference>
<dbReference type="PANTHER" id="PTHR33446:SF11">
    <property type="entry name" value="TONB3"/>
    <property type="match status" value="1"/>
</dbReference>
<feature type="domain" description="TonB C-terminal" evidence="12">
    <location>
        <begin position="218"/>
        <end position="315"/>
    </location>
</feature>
<evidence type="ECO:0000256" key="6">
    <source>
        <dbReference type="ARBA" id="ARBA00022692"/>
    </source>
</evidence>
<evidence type="ECO:0000256" key="2">
    <source>
        <dbReference type="ARBA" id="ARBA00006555"/>
    </source>
</evidence>
<reference evidence="13 14" key="1">
    <citation type="submission" date="2024-03" db="EMBL/GenBank/DDBJ databases">
        <title>Community enrichment and isolation of bacterial strains for fucoidan degradation.</title>
        <authorList>
            <person name="Sichert A."/>
        </authorList>
    </citation>
    <scope>NUCLEOTIDE SEQUENCE [LARGE SCALE GENOMIC DNA]</scope>
    <source>
        <strain evidence="13 14">AS76</strain>
    </source>
</reference>
<keyword evidence="6 11" id="KW-0812">Transmembrane</keyword>
<evidence type="ECO:0000256" key="5">
    <source>
        <dbReference type="ARBA" id="ARBA00022519"/>
    </source>
</evidence>
<feature type="transmembrane region" description="Helical" evidence="11">
    <location>
        <begin position="15"/>
        <end position="35"/>
    </location>
</feature>
<keyword evidence="7" id="KW-0653">Protein transport</keyword>
<comment type="caution">
    <text evidence="13">The sequence shown here is derived from an EMBL/GenBank/DDBJ whole genome shotgun (WGS) entry which is preliminary data.</text>
</comment>
<dbReference type="PROSITE" id="PS52015">
    <property type="entry name" value="TONB_CTD"/>
    <property type="match status" value="1"/>
</dbReference>
<evidence type="ECO:0000256" key="7">
    <source>
        <dbReference type="ARBA" id="ARBA00022927"/>
    </source>
</evidence>
<dbReference type="SUPFAM" id="SSF74653">
    <property type="entry name" value="TolA/TonB C-terminal domain"/>
    <property type="match status" value="1"/>
</dbReference>
<dbReference type="InterPro" id="IPR037682">
    <property type="entry name" value="TonB_C"/>
</dbReference>
<accession>A0ABU9TTD7</accession>
<dbReference type="NCBIfam" id="TIGR01352">
    <property type="entry name" value="tonB_Cterm"/>
    <property type="match status" value="1"/>
</dbReference>
<protein>
    <submittedName>
        <fullName evidence="13">Energy transducer TonB</fullName>
    </submittedName>
</protein>
<evidence type="ECO:0000256" key="9">
    <source>
        <dbReference type="ARBA" id="ARBA00023136"/>
    </source>
</evidence>
<name>A0ABU9TTD7_9GAMM</name>
<dbReference type="PANTHER" id="PTHR33446">
    <property type="entry name" value="PROTEIN TONB-RELATED"/>
    <property type="match status" value="1"/>
</dbReference>
<keyword evidence="8 11" id="KW-1133">Transmembrane helix</keyword>
<evidence type="ECO:0000256" key="3">
    <source>
        <dbReference type="ARBA" id="ARBA00022448"/>
    </source>
</evidence>
<dbReference type="Proteomes" id="UP001449225">
    <property type="component" value="Unassembled WGS sequence"/>
</dbReference>
<dbReference type="EMBL" id="JBBMRA010000009">
    <property type="protein sequence ID" value="MEM5536932.1"/>
    <property type="molecule type" value="Genomic_DNA"/>
</dbReference>
<gene>
    <name evidence="13" type="ORF">WNY58_11070</name>
</gene>
<comment type="similarity">
    <text evidence="2">Belongs to the TonB family.</text>
</comment>
<dbReference type="InterPro" id="IPR051045">
    <property type="entry name" value="TonB-dependent_transducer"/>
</dbReference>
<evidence type="ECO:0000313" key="13">
    <source>
        <dbReference type="EMBL" id="MEM5536932.1"/>
    </source>
</evidence>
<evidence type="ECO:0000256" key="8">
    <source>
        <dbReference type="ARBA" id="ARBA00022989"/>
    </source>
</evidence>
<comment type="subcellular location">
    <subcellularLocation>
        <location evidence="1">Cell inner membrane</location>
        <topology evidence="1">Single-pass membrane protein</topology>
        <orientation evidence="1">Periplasmic side</orientation>
    </subcellularLocation>
</comment>
<evidence type="ECO:0000256" key="11">
    <source>
        <dbReference type="SAM" id="Phobius"/>
    </source>
</evidence>
<evidence type="ECO:0000256" key="4">
    <source>
        <dbReference type="ARBA" id="ARBA00022475"/>
    </source>
</evidence>
<organism evidence="13 14">
    <name type="scientific">Neptuniibacter pectenicola</name>
    <dbReference type="NCBI Taxonomy" id="1806669"/>
    <lineage>
        <taxon>Bacteria</taxon>
        <taxon>Pseudomonadati</taxon>
        <taxon>Pseudomonadota</taxon>
        <taxon>Gammaproteobacteria</taxon>
        <taxon>Oceanospirillales</taxon>
        <taxon>Oceanospirillaceae</taxon>
        <taxon>Neptuniibacter</taxon>
    </lineage>
</organism>